<evidence type="ECO:0000256" key="1">
    <source>
        <dbReference type="ARBA" id="ARBA00011073"/>
    </source>
</evidence>
<feature type="active site" description="Charge relay system" evidence="5 6">
    <location>
        <position position="137"/>
    </location>
</feature>
<evidence type="ECO:0000313" key="10">
    <source>
        <dbReference type="EMBL" id="HJC04869.1"/>
    </source>
</evidence>
<dbReference type="PROSITE" id="PS00138">
    <property type="entry name" value="SUBTILASE_SER"/>
    <property type="match status" value="1"/>
</dbReference>
<comment type="similarity">
    <text evidence="1 6 7">Belongs to the peptidase S8 family.</text>
</comment>
<organism evidence="10 11">
    <name type="scientific">Candidatus Enterocloster excrementipullorum</name>
    <dbReference type="NCBI Taxonomy" id="2838559"/>
    <lineage>
        <taxon>Bacteria</taxon>
        <taxon>Bacillati</taxon>
        <taxon>Bacillota</taxon>
        <taxon>Clostridia</taxon>
        <taxon>Lachnospirales</taxon>
        <taxon>Lachnospiraceae</taxon>
        <taxon>Enterocloster</taxon>
    </lineage>
</organism>
<dbReference type="PANTHER" id="PTHR43399:SF4">
    <property type="entry name" value="CELL WALL-ASSOCIATED PROTEASE"/>
    <property type="match status" value="1"/>
</dbReference>
<accession>A0A9D2SGY5</accession>
<dbReference type="PROSITE" id="PS51892">
    <property type="entry name" value="SUBTILASE"/>
    <property type="match status" value="1"/>
</dbReference>
<dbReference type="InterPro" id="IPR036852">
    <property type="entry name" value="Peptidase_S8/S53_dom_sf"/>
</dbReference>
<feature type="active site" description="Charge relay system" evidence="5 6">
    <location>
        <position position="357"/>
    </location>
</feature>
<dbReference type="PRINTS" id="PR00723">
    <property type="entry name" value="SUBTILISIN"/>
</dbReference>
<dbReference type="Proteomes" id="UP000823910">
    <property type="component" value="Unassembled WGS sequence"/>
</dbReference>
<dbReference type="InterPro" id="IPR034204">
    <property type="entry name" value="PfSUB1-like_cat_dom"/>
</dbReference>
<dbReference type="EMBL" id="DWWT01000005">
    <property type="protein sequence ID" value="HJC04869.1"/>
    <property type="molecule type" value="Genomic_DNA"/>
</dbReference>
<keyword evidence="3 6" id="KW-0378">Hydrolase</keyword>
<dbReference type="PROSITE" id="PS00136">
    <property type="entry name" value="SUBTILASE_ASP"/>
    <property type="match status" value="1"/>
</dbReference>
<evidence type="ECO:0000256" key="8">
    <source>
        <dbReference type="SAM" id="SignalP"/>
    </source>
</evidence>
<keyword evidence="8" id="KW-0732">Signal</keyword>
<reference evidence="10" key="1">
    <citation type="journal article" date="2021" name="PeerJ">
        <title>Extensive microbial diversity within the chicken gut microbiome revealed by metagenomics and culture.</title>
        <authorList>
            <person name="Gilroy R."/>
            <person name="Ravi A."/>
            <person name="Getino M."/>
            <person name="Pursley I."/>
            <person name="Horton D.L."/>
            <person name="Alikhan N.F."/>
            <person name="Baker D."/>
            <person name="Gharbi K."/>
            <person name="Hall N."/>
            <person name="Watson M."/>
            <person name="Adriaenssens E.M."/>
            <person name="Foster-Nyarko E."/>
            <person name="Jarju S."/>
            <person name="Secka A."/>
            <person name="Antonio M."/>
            <person name="Oren A."/>
            <person name="Chaudhuri R.R."/>
            <person name="La Ragione R."/>
            <person name="Hildebrand F."/>
            <person name="Pallen M.J."/>
        </authorList>
    </citation>
    <scope>NUCLEOTIDE SEQUENCE</scope>
    <source>
        <strain evidence="10">CHK180-15479</strain>
    </source>
</reference>
<comment type="caution">
    <text evidence="10">The sequence shown here is derived from an EMBL/GenBank/DDBJ whole genome shotgun (WGS) entry which is preliminary data.</text>
</comment>
<feature type="chain" id="PRO_5039264500" evidence="8">
    <location>
        <begin position="34"/>
        <end position="421"/>
    </location>
</feature>
<evidence type="ECO:0000256" key="6">
    <source>
        <dbReference type="PROSITE-ProRule" id="PRU01240"/>
    </source>
</evidence>
<name>A0A9D2SGY5_9FIRM</name>
<evidence type="ECO:0000256" key="3">
    <source>
        <dbReference type="ARBA" id="ARBA00022801"/>
    </source>
</evidence>
<evidence type="ECO:0000256" key="7">
    <source>
        <dbReference type="RuleBase" id="RU003355"/>
    </source>
</evidence>
<dbReference type="GO" id="GO:0006508">
    <property type="term" value="P:proteolysis"/>
    <property type="evidence" value="ECO:0007669"/>
    <property type="project" value="UniProtKB-KW"/>
</dbReference>
<dbReference type="AlphaFoldDB" id="A0A9D2SGY5"/>
<dbReference type="InterPro" id="IPR000209">
    <property type="entry name" value="Peptidase_S8/S53_dom"/>
</dbReference>
<dbReference type="InterPro" id="IPR023828">
    <property type="entry name" value="Peptidase_S8_Ser-AS"/>
</dbReference>
<dbReference type="InterPro" id="IPR023827">
    <property type="entry name" value="Peptidase_S8_Asp-AS"/>
</dbReference>
<evidence type="ECO:0000259" key="9">
    <source>
        <dbReference type="Pfam" id="PF00082"/>
    </source>
</evidence>
<dbReference type="CDD" id="cd07473">
    <property type="entry name" value="Peptidases_S8_Subtilisin_like"/>
    <property type="match status" value="1"/>
</dbReference>
<dbReference type="GO" id="GO:0004252">
    <property type="term" value="F:serine-type endopeptidase activity"/>
    <property type="evidence" value="ECO:0007669"/>
    <property type="project" value="UniProtKB-UniRule"/>
</dbReference>
<evidence type="ECO:0000313" key="11">
    <source>
        <dbReference type="Proteomes" id="UP000823910"/>
    </source>
</evidence>
<evidence type="ECO:0000256" key="2">
    <source>
        <dbReference type="ARBA" id="ARBA00022670"/>
    </source>
</evidence>
<evidence type="ECO:0000256" key="5">
    <source>
        <dbReference type="PIRSR" id="PIRSR615500-1"/>
    </source>
</evidence>
<dbReference type="PANTHER" id="PTHR43399">
    <property type="entry name" value="SUBTILISIN-RELATED"/>
    <property type="match status" value="1"/>
</dbReference>
<evidence type="ECO:0000256" key="4">
    <source>
        <dbReference type="ARBA" id="ARBA00022825"/>
    </source>
</evidence>
<dbReference type="Pfam" id="PF00082">
    <property type="entry name" value="Peptidase_S8"/>
    <property type="match status" value="1"/>
</dbReference>
<proteinExistence type="inferred from homology"/>
<protein>
    <submittedName>
        <fullName evidence="10">S8 family serine peptidase</fullName>
    </submittedName>
</protein>
<feature type="domain" description="Peptidase S8/S53" evidence="9">
    <location>
        <begin position="129"/>
        <end position="410"/>
    </location>
</feature>
<dbReference type="SUPFAM" id="SSF52743">
    <property type="entry name" value="Subtilisin-like"/>
    <property type="match status" value="1"/>
</dbReference>
<reference evidence="10" key="2">
    <citation type="submission" date="2021-04" db="EMBL/GenBank/DDBJ databases">
        <authorList>
            <person name="Gilroy R."/>
        </authorList>
    </citation>
    <scope>NUCLEOTIDE SEQUENCE</scope>
    <source>
        <strain evidence="10">CHK180-15479</strain>
    </source>
</reference>
<feature type="active site" description="Charge relay system" evidence="5 6">
    <location>
        <position position="194"/>
    </location>
</feature>
<sequence>MKFIKYKHWKAIAQKAAALLLSASFLVSSPLCAYADQGPGVSAGQGDGQPVLTPGESYYQYQWGLKNDGNIRRISYVFSAIPIRRGPGEIGWLGAQGQMVREVVTDSVNGIDINVEPAWDYYEQSTSRRTVTVALIDTGVDITHSDLAGSIWVNEDEIAGDGIDNDGNGYIDDVNGWNFYSNNNQVFAGDEDDHGTHGAGTIAGAWNGQGITGIADGNYVKIMVLKALGSENGQGMAQSVKDAIRYAQANGADICNLSMGTSSYDPEMEALMQNSSMLFVVSAGNGDNWGRGYNIDYWPVYPAAYTGDNSITVANLMFNGSLDESSNFGTFSVDIAAPGTYILSTTPGGYGFMSGTSMAAPMVTGVAALVYSCRTDLSLMDVRQAILASAKPMEEMAGKLTSGGILDAYGAITYGLPVNGG</sequence>
<dbReference type="Gene3D" id="3.40.50.200">
    <property type="entry name" value="Peptidase S8/S53 domain"/>
    <property type="match status" value="1"/>
</dbReference>
<dbReference type="InterPro" id="IPR051048">
    <property type="entry name" value="Peptidase_S8/S53_subtilisin"/>
</dbReference>
<dbReference type="InterPro" id="IPR015500">
    <property type="entry name" value="Peptidase_S8_subtilisin-rel"/>
</dbReference>
<keyword evidence="2 6" id="KW-0645">Protease</keyword>
<keyword evidence="4 6" id="KW-0720">Serine protease</keyword>
<feature type="signal peptide" evidence="8">
    <location>
        <begin position="1"/>
        <end position="33"/>
    </location>
</feature>
<gene>
    <name evidence="10" type="ORF">H9704_01730</name>
</gene>